<organism evidence="2">
    <name type="scientific">Tanacetum cinerariifolium</name>
    <name type="common">Dalmatian daisy</name>
    <name type="synonym">Chrysanthemum cinerariifolium</name>
    <dbReference type="NCBI Taxonomy" id="118510"/>
    <lineage>
        <taxon>Eukaryota</taxon>
        <taxon>Viridiplantae</taxon>
        <taxon>Streptophyta</taxon>
        <taxon>Embryophyta</taxon>
        <taxon>Tracheophyta</taxon>
        <taxon>Spermatophyta</taxon>
        <taxon>Magnoliopsida</taxon>
        <taxon>eudicotyledons</taxon>
        <taxon>Gunneridae</taxon>
        <taxon>Pentapetalae</taxon>
        <taxon>asterids</taxon>
        <taxon>campanulids</taxon>
        <taxon>Asterales</taxon>
        <taxon>Asteraceae</taxon>
        <taxon>Asteroideae</taxon>
        <taxon>Anthemideae</taxon>
        <taxon>Anthemidinae</taxon>
        <taxon>Tanacetum</taxon>
    </lineage>
</organism>
<dbReference type="Pfam" id="PF08268">
    <property type="entry name" value="FBA_3"/>
    <property type="match status" value="1"/>
</dbReference>
<dbReference type="EMBL" id="BKCJ010133959">
    <property type="protein sequence ID" value="GEX84567.1"/>
    <property type="molecule type" value="Genomic_DNA"/>
</dbReference>
<accession>A0A699HAJ0</accession>
<sequence>MTLPPYPTKTYHVNFWFGFDPKTNDYKVVLYTLEFRLPNIIKPSIFPNCLQVEVYSLRKGSWEFVTQRFPLHVTLNNAEDQDCIDGENGHIHWLYYYDHMSFEMIVEFDLGLQTFREISLPDSIMDINNYLWNVLGVLAGKLCVMSSSILTN</sequence>
<proteinExistence type="predicted"/>
<evidence type="ECO:0000313" key="2">
    <source>
        <dbReference type="EMBL" id="GEX84567.1"/>
    </source>
</evidence>
<reference evidence="2" key="1">
    <citation type="journal article" date="2019" name="Sci. Rep.">
        <title>Draft genome of Tanacetum cinerariifolium, the natural source of mosquito coil.</title>
        <authorList>
            <person name="Yamashiro T."/>
            <person name="Shiraishi A."/>
            <person name="Satake H."/>
            <person name="Nakayama K."/>
        </authorList>
    </citation>
    <scope>NUCLEOTIDE SEQUENCE</scope>
</reference>
<name>A0A699HAJ0_TANCI</name>
<protein>
    <recommendedName>
        <fullName evidence="1">F-box associated beta-propeller type 3 domain-containing protein</fullName>
    </recommendedName>
</protein>
<dbReference type="PANTHER" id="PTHR31672">
    <property type="entry name" value="BNACNNG10540D PROTEIN"/>
    <property type="match status" value="1"/>
</dbReference>
<feature type="domain" description="F-box associated beta-propeller type 3" evidence="1">
    <location>
        <begin position="2"/>
        <end position="145"/>
    </location>
</feature>
<dbReference type="AlphaFoldDB" id="A0A699HAJ0"/>
<dbReference type="InterPro" id="IPR013187">
    <property type="entry name" value="F-box-assoc_dom_typ3"/>
</dbReference>
<comment type="caution">
    <text evidence="2">The sequence shown here is derived from an EMBL/GenBank/DDBJ whole genome shotgun (WGS) entry which is preliminary data.</text>
</comment>
<dbReference type="InterPro" id="IPR017451">
    <property type="entry name" value="F-box-assoc_interact_dom"/>
</dbReference>
<gene>
    <name evidence="2" type="ORF">Tci_356542</name>
</gene>
<dbReference type="PANTHER" id="PTHR31672:SF13">
    <property type="entry name" value="F-BOX PROTEIN CPR30-LIKE"/>
    <property type="match status" value="1"/>
</dbReference>
<evidence type="ECO:0000259" key="1">
    <source>
        <dbReference type="Pfam" id="PF08268"/>
    </source>
</evidence>
<dbReference type="NCBIfam" id="TIGR01640">
    <property type="entry name" value="F_box_assoc_1"/>
    <property type="match status" value="1"/>
</dbReference>
<dbReference type="InterPro" id="IPR050796">
    <property type="entry name" value="SCF_F-box_component"/>
</dbReference>